<proteinExistence type="predicted"/>
<reference evidence="4" key="1">
    <citation type="submission" date="2023-04" db="EMBL/GenBank/DDBJ databases">
        <authorList>
            <person name="Vijverberg K."/>
            <person name="Xiong W."/>
            <person name="Schranz E."/>
        </authorList>
    </citation>
    <scope>NUCLEOTIDE SEQUENCE</scope>
</reference>
<feature type="region of interest" description="Disordered" evidence="1">
    <location>
        <begin position="1"/>
        <end position="114"/>
    </location>
</feature>
<dbReference type="Pfam" id="PF07807">
    <property type="entry name" value="RED_C"/>
    <property type="match status" value="1"/>
</dbReference>
<dbReference type="InterPro" id="IPR011531">
    <property type="entry name" value="HCO3_transpt-like_TM_dom"/>
</dbReference>
<dbReference type="AlphaFoldDB" id="A0AA35VTS1"/>
<dbReference type="SUPFAM" id="SSF101447">
    <property type="entry name" value="Formin homology 2 domain (FH2 domain)"/>
    <property type="match status" value="1"/>
</dbReference>
<feature type="compositionally biased region" description="Basic and acidic residues" evidence="1">
    <location>
        <begin position="11"/>
        <end position="21"/>
    </location>
</feature>
<gene>
    <name evidence="4" type="ORF">LSALG_LOCUS9801</name>
</gene>
<feature type="domain" description="Protein RED C-terminal" evidence="3">
    <location>
        <begin position="177"/>
        <end position="211"/>
    </location>
</feature>
<evidence type="ECO:0000313" key="5">
    <source>
        <dbReference type="Proteomes" id="UP001177003"/>
    </source>
</evidence>
<protein>
    <submittedName>
        <fullName evidence="4">Uncharacterized protein</fullName>
    </submittedName>
</protein>
<dbReference type="GO" id="GO:0016020">
    <property type="term" value="C:membrane"/>
    <property type="evidence" value="ECO:0007669"/>
    <property type="project" value="InterPro"/>
</dbReference>
<feature type="compositionally biased region" description="Pro residues" evidence="1">
    <location>
        <begin position="25"/>
        <end position="36"/>
    </location>
</feature>
<feature type="domain" description="Bicarbonate transporter-like transmembrane" evidence="2">
    <location>
        <begin position="219"/>
        <end position="297"/>
    </location>
</feature>
<evidence type="ECO:0000256" key="1">
    <source>
        <dbReference type="SAM" id="MobiDB-lite"/>
    </source>
</evidence>
<sequence>MLLVHSRGKSLAKDVDFDKVARRTPGPPPPPPPPPRSNHSDEIEKVEVEPPVARVEEDDIFVGEGIDYSVPSKDISQSPLSEDMEESPKRKERPSNFNEPAYGPVPPSDPSQDWQQTEYQYVEPMGYPEQYVHQDGQMYDMQGGLTIEGDPHLMTQEEKDRGLGSVFKRDDTRLQQLSDDEADLSKMDMGGREKGWLHRWDFETEEEWATLGSHAKSCVSVWCEDAIFAIPAIRMIPTSVLWGYFAYMSIDSLPGNQFWERLLLFFIPTGRRFKVLESLHASYVESVPFKYITMFTFKYAIDGRPEPNLQLMAFHMATKHSNQKLSSIVICSNRDSEIKQKLISLSQE</sequence>
<dbReference type="InterPro" id="IPR039896">
    <property type="entry name" value="Red-like"/>
</dbReference>
<keyword evidence="5" id="KW-1185">Reference proteome</keyword>
<dbReference type="Pfam" id="PF00955">
    <property type="entry name" value="HCO3_cotransp"/>
    <property type="match status" value="1"/>
</dbReference>
<organism evidence="4 5">
    <name type="scientific">Lactuca saligna</name>
    <name type="common">Willowleaf lettuce</name>
    <dbReference type="NCBI Taxonomy" id="75948"/>
    <lineage>
        <taxon>Eukaryota</taxon>
        <taxon>Viridiplantae</taxon>
        <taxon>Streptophyta</taxon>
        <taxon>Embryophyta</taxon>
        <taxon>Tracheophyta</taxon>
        <taxon>Spermatophyta</taxon>
        <taxon>Magnoliopsida</taxon>
        <taxon>eudicotyledons</taxon>
        <taxon>Gunneridae</taxon>
        <taxon>Pentapetalae</taxon>
        <taxon>asterids</taxon>
        <taxon>campanulids</taxon>
        <taxon>Asterales</taxon>
        <taxon>Asteraceae</taxon>
        <taxon>Cichorioideae</taxon>
        <taxon>Cichorieae</taxon>
        <taxon>Lactucinae</taxon>
        <taxon>Lactuca</taxon>
    </lineage>
</organism>
<dbReference type="GO" id="GO:0006820">
    <property type="term" value="P:monoatomic anion transport"/>
    <property type="evidence" value="ECO:0007669"/>
    <property type="project" value="InterPro"/>
</dbReference>
<evidence type="ECO:0000313" key="4">
    <source>
        <dbReference type="EMBL" id="CAI9269422.1"/>
    </source>
</evidence>
<dbReference type="EMBL" id="OX465077">
    <property type="protein sequence ID" value="CAI9269422.1"/>
    <property type="molecule type" value="Genomic_DNA"/>
</dbReference>
<dbReference type="InterPro" id="IPR012492">
    <property type="entry name" value="RED_C"/>
</dbReference>
<name>A0AA35VTS1_LACSI</name>
<feature type="compositionally biased region" description="Basic residues" evidence="1">
    <location>
        <begin position="1"/>
        <end position="10"/>
    </location>
</feature>
<accession>A0AA35VTS1</accession>
<evidence type="ECO:0000259" key="2">
    <source>
        <dbReference type="Pfam" id="PF00955"/>
    </source>
</evidence>
<feature type="compositionally biased region" description="Basic and acidic residues" evidence="1">
    <location>
        <begin position="38"/>
        <end position="48"/>
    </location>
</feature>
<dbReference type="Proteomes" id="UP001177003">
    <property type="component" value="Chromosome 1"/>
</dbReference>
<evidence type="ECO:0000259" key="3">
    <source>
        <dbReference type="Pfam" id="PF07807"/>
    </source>
</evidence>
<dbReference type="PANTHER" id="PTHR12765">
    <property type="entry name" value="RED PROTEIN IK FACTOR CYTOKINE IK"/>
    <property type="match status" value="1"/>
</dbReference>